<sequence>MQSVKLNYVKLQVALDSIQDTVNLFTDKEVFDNQELSESFQAALQQYETYYKGTTHIREDWPQLQVVFFSSQPTQIFVKLVEESLSSIELTQVRKIHVIFLRGKNFISSFNTSESKSDTEQRSSQGMFDSEEKEIIIRSLLHVTEIESNSYQLESIIKGWLHDCGTDSDHLRLTVDRLVLRCDLRECLVSPDALPVSGQFFLFPDATPVQQSARVNPNLKPGLTSKVPVYTLESVAVVKKDGLCESLLFGHPIIALATRCWKMDWDELERNQQQFSSMVRFLNDNNLVLLAKRTSSIVVPSEKTLPSAFFAFFPAKNALLIKSVASKELLMPIGNLEEKEISEEAEMEIRECIQKLEEKELYNPMTVASGLYGFLSSSVAKCKPKPATNFIVPTINKKENSEIKKNRPAVPSAAGTSKKAQNISSFPNDFLTASTIYKRKFPNNLE</sequence>
<comment type="caution">
    <text evidence="2">The sequence shown here is derived from an EMBL/GenBank/DDBJ whole genome shotgun (WGS) entry which is preliminary data.</text>
</comment>
<protein>
    <recommendedName>
        <fullName evidence="4">Meiosis 1 arrest protein</fullName>
    </recommendedName>
</protein>
<accession>A0AAV6UTQ3</accession>
<evidence type="ECO:0008006" key="4">
    <source>
        <dbReference type="Google" id="ProtNLM"/>
    </source>
</evidence>
<proteinExistence type="predicted"/>
<gene>
    <name evidence="2" type="ORF">JTE90_001233</name>
</gene>
<evidence type="ECO:0000313" key="2">
    <source>
        <dbReference type="EMBL" id="KAG8187860.1"/>
    </source>
</evidence>
<dbReference type="GO" id="GO:0051308">
    <property type="term" value="P:male meiosis chromosome separation"/>
    <property type="evidence" value="ECO:0007669"/>
    <property type="project" value="TreeGrafter"/>
</dbReference>
<feature type="region of interest" description="Disordered" evidence="1">
    <location>
        <begin position="402"/>
        <end position="421"/>
    </location>
</feature>
<evidence type="ECO:0000313" key="3">
    <source>
        <dbReference type="Proteomes" id="UP000827092"/>
    </source>
</evidence>
<dbReference type="Proteomes" id="UP000827092">
    <property type="component" value="Unassembled WGS sequence"/>
</dbReference>
<name>A0AAV6UTQ3_9ARAC</name>
<keyword evidence="3" id="KW-1185">Reference proteome</keyword>
<dbReference type="PANTHER" id="PTHR28642:SF1">
    <property type="entry name" value="MEIOSIS 1 ARREST PROTEIN"/>
    <property type="match status" value="1"/>
</dbReference>
<dbReference type="GO" id="GO:0007127">
    <property type="term" value="P:meiosis I"/>
    <property type="evidence" value="ECO:0007669"/>
    <property type="project" value="InterPro"/>
</dbReference>
<dbReference type="InterPro" id="IPR033587">
    <property type="entry name" value="M1AP"/>
</dbReference>
<dbReference type="AlphaFoldDB" id="A0AAV6UTQ3"/>
<reference evidence="2 3" key="1">
    <citation type="journal article" date="2022" name="Nat. Ecol. Evol.">
        <title>A masculinizing supergene underlies an exaggerated male reproductive morph in a spider.</title>
        <authorList>
            <person name="Hendrickx F."/>
            <person name="De Corte Z."/>
            <person name="Sonet G."/>
            <person name="Van Belleghem S.M."/>
            <person name="Kostlbacher S."/>
            <person name="Vangestel C."/>
        </authorList>
    </citation>
    <scope>NUCLEOTIDE SEQUENCE [LARGE SCALE GENOMIC DNA]</scope>
    <source>
        <strain evidence="2">W744_W776</strain>
    </source>
</reference>
<organism evidence="2 3">
    <name type="scientific">Oedothorax gibbosus</name>
    <dbReference type="NCBI Taxonomy" id="931172"/>
    <lineage>
        <taxon>Eukaryota</taxon>
        <taxon>Metazoa</taxon>
        <taxon>Ecdysozoa</taxon>
        <taxon>Arthropoda</taxon>
        <taxon>Chelicerata</taxon>
        <taxon>Arachnida</taxon>
        <taxon>Araneae</taxon>
        <taxon>Araneomorphae</taxon>
        <taxon>Entelegynae</taxon>
        <taxon>Araneoidea</taxon>
        <taxon>Linyphiidae</taxon>
        <taxon>Erigoninae</taxon>
        <taxon>Oedothorax</taxon>
    </lineage>
</organism>
<dbReference type="PANTHER" id="PTHR28642">
    <property type="entry name" value="MEIOSIS 1 ARREST PROTEIN"/>
    <property type="match status" value="1"/>
</dbReference>
<evidence type="ECO:0000256" key="1">
    <source>
        <dbReference type="SAM" id="MobiDB-lite"/>
    </source>
</evidence>
<dbReference type="GO" id="GO:0007283">
    <property type="term" value="P:spermatogenesis"/>
    <property type="evidence" value="ECO:0007669"/>
    <property type="project" value="InterPro"/>
</dbReference>
<dbReference type="EMBL" id="JAFNEN010000258">
    <property type="protein sequence ID" value="KAG8187860.1"/>
    <property type="molecule type" value="Genomic_DNA"/>
</dbReference>